<evidence type="ECO:0000313" key="6">
    <source>
        <dbReference type="EMBL" id="CAH0034388.1"/>
    </source>
</evidence>
<evidence type="ECO:0000256" key="2">
    <source>
        <dbReference type="PROSITE-ProRule" id="PRU00285"/>
    </source>
</evidence>
<gene>
    <name evidence="6" type="ORF">CRHIZ90672A_00009253</name>
</gene>
<proteinExistence type="inferred from homology"/>
<evidence type="ECO:0000256" key="4">
    <source>
        <dbReference type="SAM" id="MobiDB-lite"/>
    </source>
</evidence>
<keyword evidence="7" id="KW-1185">Reference proteome</keyword>
<feature type="region of interest" description="Disordered" evidence="4">
    <location>
        <begin position="79"/>
        <end position="164"/>
    </location>
</feature>
<evidence type="ECO:0000256" key="1">
    <source>
        <dbReference type="ARBA" id="ARBA00023016"/>
    </source>
</evidence>
<evidence type="ECO:0000313" key="7">
    <source>
        <dbReference type="Proteomes" id="UP000696573"/>
    </source>
</evidence>
<sequence length="221" mass="24534">MAFFPRTFYNTEASFTPLFRLLDDFDTYSRSGSNSNGTTRSHISHWQPKFDVRETADAFHFHGELPGLTKDEISIEFPEHQSMTIRGKTERTYTSGTPPAGLLESSNKDSTPAAVTEAGERRNSHQPTVEDEANAEKPDNTAVAAPDKDNNNSVAKADQSAAPADNSKYWITERSIGEFSRHFNFPSRIDQDGVTASLKDGILTIDVPKAKKHESRRVAVN</sequence>
<dbReference type="AlphaFoldDB" id="A0A9N9VZR4"/>
<dbReference type="OrthoDB" id="1431247at2759"/>
<feature type="domain" description="SHSP" evidence="5">
    <location>
        <begin position="41"/>
        <end position="221"/>
    </location>
</feature>
<dbReference type="PANTHER" id="PTHR11527">
    <property type="entry name" value="HEAT-SHOCK PROTEIN 20 FAMILY MEMBER"/>
    <property type="match status" value="1"/>
</dbReference>
<comment type="similarity">
    <text evidence="2 3">Belongs to the small heat shock protein (HSP20) family.</text>
</comment>
<reference evidence="6" key="1">
    <citation type="submission" date="2021-10" db="EMBL/GenBank/DDBJ databases">
        <authorList>
            <person name="Piombo E."/>
        </authorList>
    </citation>
    <scope>NUCLEOTIDE SEQUENCE</scope>
</reference>
<dbReference type="Gene3D" id="2.60.40.790">
    <property type="match status" value="1"/>
</dbReference>
<dbReference type="InterPro" id="IPR008978">
    <property type="entry name" value="HSP20-like_chaperone"/>
</dbReference>
<name>A0A9N9VZR4_9HYPO</name>
<evidence type="ECO:0000256" key="3">
    <source>
        <dbReference type="RuleBase" id="RU003616"/>
    </source>
</evidence>
<comment type="caution">
    <text evidence="6">The sequence shown here is derived from an EMBL/GenBank/DDBJ whole genome shotgun (WGS) entry which is preliminary data.</text>
</comment>
<organism evidence="6 7">
    <name type="scientific">Clonostachys rhizophaga</name>
    <dbReference type="NCBI Taxonomy" id="160324"/>
    <lineage>
        <taxon>Eukaryota</taxon>
        <taxon>Fungi</taxon>
        <taxon>Dikarya</taxon>
        <taxon>Ascomycota</taxon>
        <taxon>Pezizomycotina</taxon>
        <taxon>Sordariomycetes</taxon>
        <taxon>Hypocreomycetidae</taxon>
        <taxon>Hypocreales</taxon>
        <taxon>Bionectriaceae</taxon>
        <taxon>Clonostachys</taxon>
    </lineage>
</organism>
<protein>
    <recommendedName>
        <fullName evidence="5">SHSP domain-containing protein</fullName>
    </recommendedName>
</protein>
<dbReference type="Pfam" id="PF00011">
    <property type="entry name" value="HSP20"/>
    <property type="match status" value="1"/>
</dbReference>
<dbReference type="PROSITE" id="PS01031">
    <property type="entry name" value="SHSP"/>
    <property type="match status" value="1"/>
</dbReference>
<accession>A0A9N9VZR4</accession>
<dbReference type="Proteomes" id="UP000696573">
    <property type="component" value="Unassembled WGS sequence"/>
</dbReference>
<keyword evidence="1" id="KW-0346">Stress response</keyword>
<dbReference type="InterPro" id="IPR002068">
    <property type="entry name" value="A-crystallin/Hsp20_dom"/>
</dbReference>
<dbReference type="EMBL" id="CABFNQ020000750">
    <property type="protein sequence ID" value="CAH0034388.1"/>
    <property type="molecule type" value="Genomic_DNA"/>
</dbReference>
<dbReference type="CDD" id="cd06464">
    <property type="entry name" value="ACD_sHsps-like"/>
    <property type="match status" value="1"/>
</dbReference>
<evidence type="ECO:0000259" key="5">
    <source>
        <dbReference type="PROSITE" id="PS01031"/>
    </source>
</evidence>
<dbReference type="SUPFAM" id="SSF49764">
    <property type="entry name" value="HSP20-like chaperones"/>
    <property type="match status" value="1"/>
</dbReference>
<dbReference type="InterPro" id="IPR031107">
    <property type="entry name" value="Small_HSP"/>
</dbReference>